<evidence type="ECO:0000313" key="2">
    <source>
        <dbReference type="Proteomes" id="UP001054945"/>
    </source>
</evidence>
<sequence length="142" mass="16660">MIRFKNLFPRHNGVWQHTSAARATVVKRVFSGVDLPAENNPRNDGIRTQRNKGRNLHSLRSRIVYVRSVSVNCVIWRTTPTVERRRIVPEREDYKADSLLMVVLWKTPFQYVNVVSIRLMQSEAFSELCIWVLNHRLSENSQ</sequence>
<reference evidence="1 2" key="1">
    <citation type="submission" date="2021-06" db="EMBL/GenBank/DDBJ databases">
        <title>Caerostris extrusa draft genome.</title>
        <authorList>
            <person name="Kono N."/>
            <person name="Arakawa K."/>
        </authorList>
    </citation>
    <scope>NUCLEOTIDE SEQUENCE [LARGE SCALE GENOMIC DNA]</scope>
</reference>
<accession>A0AAV4RLL5</accession>
<organism evidence="1 2">
    <name type="scientific">Caerostris extrusa</name>
    <name type="common">Bark spider</name>
    <name type="synonym">Caerostris bankana</name>
    <dbReference type="NCBI Taxonomy" id="172846"/>
    <lineage>
        <taxon>Eukaryota</taxon>
        <taxon>Metazoa</taxon>
        <taxon>Ecdysozoa</taxon>
        <taxon>Arthropoda</taxon>
        <taxon>Chelicerata</taxon>
        <taxon>Arachnida</taxon>
        <taxon>Araneae</taxon>
        <taxon>Araneomorphae</taxon>
        <taxon>Entelegynae</taxon>
        <taxon>Araneoidea</taxon>
        <taxon>Araneidae</taxon>
        <taxon>Caerostris</taxon>
    </lineage>
</organism>
<comment type="caution">
    <text evidence="1">The sequence shown here is derived from an EMBL/GenBank/DDBJ whole genome shotgun (WGS) entry which is preliminary data.</text>
</comment>
<gene>
    <name evidence="1" type="ORF">CEXT_60271</name>
</gene>
<dbReference type="Proteomes" id="UP001054945">
    <property type="component" value="Unassembled WGS sequence"/>
</dbReference>
<keyword evidence="2" id="KW-1185">Reference proteome</keyword>
<dbReference type="AlphaFoldDB" id="A0AAV4RLL5"/>
<protein>
    <submittedName>
        <fullName evidence="1">Uncharacterized protein</fullName>
    </submittedName>
</protein>
<proteinExistence type="predicted"/>
<evidence type="ECO:0000313" key="1">
    <source>
        <dbReference type="EMBL" id="GIY21651.1"/>
    </source>
</evidence>
<dbReference type="EMBL" id="BPLR01008045">
    <property type="protein sequence ID" value="GIY21651.1"/>
    <property type="molecule type" value="Genomic_DNA"/>
</dbReference>
<name>A0AAV4RLL5_CAEEX</name>